<name>A0A1Y5PDC5_9MICO</name>
<accession>A0A1Y5PDC5</accession>
<protein>
    <submittedName>
        <fullName evidence="2">Uncharacterized protein</fullName>
    </submittedName>
</protein>
<gene>
    <name evidence="2" type="ORF">MIPYR_50079</name>
</gene>
<sequence length="197" mass="19721">MNGQLGSVRSWLRVSVGLAALSVALVLGGCASSGNASSPPPAASASGAPAASETASAEPTTAASPEQQYCERAALAFLDESAPAVATSDEVDSAASALGVELPGTPECSVTHDVSTGGRGVLVVWVGDESIAPTLVADLTAKGFTVSQEPTASYTITVFTSDEVEAGVSPVGKGNGMSVWGQPWPDDFVTLLHVFTP</sequence>
<organism evidence="2">
    <name type="scientific">uncultured Microbacterium sp</name>
    <dbReference type="NCBI Taxonomy" id="191216"/>
    <lineage>
        <taxon>Bacteria</taxon>
        <taxon>Bacillati</taxon>
        <taxon>Actinomycetota</taxon>
        <taxon>Actinomycetes</taxon>
        <taxon>Micrococcales</taxon>
        <taxon>Microbacteriaceae</taxon>
        <taxon>Microbacterium</taxon>
        <taxon>environmental samples</taxon>
    </lineage>
</organism>
<feature type="region of interest" description="Disordered" evidence="1">
    <location>
        <begin position="36"/>
        <end position="65"/>
    </location>
</feature>
<dbReference type="EMBL" id="FLQR01000009">
    <property type="protein sequence ID" value="SBS73918.1"/>
    <property type="molecule type" value="Genomic_DNA"/>
</dbReference>
<proteinExistence type="predicted"/>
<evidence type="ECO:0000256" key="1">
    <source>
        <dbReference type="SAM" id="MobiDB-lite"/>
    </source>
</evidence>
<evidence type="ECO:0000313" key="2">
    <source>
        <dbReference type="EMBL" id="SBS73918.1"/>
    </source>
</evidence>
<dbReference type="RefSeq" id="WP_295576888.1">
    <property type="nucleotide sequence ID" value="NZ_FLQR01000009.1"/>
</dbReference>
<reference evidence="2" key="1">
    <citation type="submission" date="2016-03" db="EMBL/GenBank/DDBJ databases">
        <authorList>
            <person name="Ploux O."/>
        </authorList>
    </citation>
    <scope>NUCLEOTIDE SEQUENCE</scope>
    <source>
        <strain evidence="2">UC1</strain>
    </source>
</reference>
<dbReference type="AlphaFoldDB" id="A0A1Y5PDC5"/>